<feature type="compositionally biased region" description="Polar residues" evidence="1">
    <location>
        <begin position="297"/>
        <end position="307"/>
    </location>
</feature>
<evidence type="ECO:0000256" key="1">
    <source>
        <dbReference type="SAM" id="MobiDB-lite"/>
    </source>
</evidence>
<sequence>MGSNEGFPPPGLNLTTSVQAPLQDTGPGVETTILGDGAAPPLDEVMEEAPDQTSEQPEPFNRSMSVLSPLKVPAGSLKEEDNTLLPSSPFQSLLEATPLKKAADELLNTIKAEVKHEEAEEAPEKRTRGSKTPQPDTLLHRSDGPMSEPKPSRNTTVPKKASRVSEPDFATARRNAVSSGSLLPLYEGGAQVTPGFQTLRADMLPRLHAFTASGAKQSGTVEDKAGKKRSRASDSDITLPSRSAKVAKKAGRVSESDAVFSRHGVASSPMRTIKVPKTPTAESASDSPLPEAKSKLSRTSNPNASTKSSQSSESLQSVSLSEGKPLRLKIMTTPSRASESRRQLTASPVVSSLRDDESSRTGSTSSSEVISVDHRATPESSANIGAMVKVDSSDEERHPRRQPRVASPIQYAHSKSEEEDTSPDDSSNSSSSLSSVPSSSDEDGSEDESEQENSEAEESDLDLGYDVLSTSTSTTVSGGEKREYSDLSVSEVDALAEAANAFTQLLARTMRDAARQGAREGVEQARLEWSRRL</sequence>
<comment type="caution">
    <text evidence="2">The sequence shown here is derived from an EMBL/GenBank/DDBJ whole genome shotgun (WGS) entry which is preliminary data.</text>
</comment>
<name>A0A8H3U9I5_VENIN</name>
<feature type="region of interest" description="Disordered" evidence="1">
    <location>
        <begin position="210"/>
        <end position="484"/>
    </location>
</feature>
<feature type="compositionally biased region" description="Basic and acidic residues" evidence="1">
    <location>
        <begin position="112"/>
        <end position="127"/>
    </location>
</feature>
<organism evidence="2 3">
    <name type="scientific">Venturia inaequalis</name>
    <name type="common">Apple scab fungus</name>
    <dbReference type="NCBI Taxonomy" id="5025"/>
    <lineage>
        <taxon>Eukaryota</taxon>
        <taxon>Fungi</taxon>
        <taxon>Dikarya</taxon>
        <taxon>Ascomycota</taxon>
        <taxon>Pezizomycotina</taxon>
        <taxon>Dothideomycetes</taxon>
        <taxon>Pleosporomycetidae</taxon>
        <taxon>Venturiales</taxon>
        <taxon>Venturiaceae</taxon>
        <taxon>Venturia</taxon>
    </lineage>
</organism>
<feature type="compositionally biased region" description="Low complexity" evidence="1">
    <location>
        <begin position="424"/>
        <end position="439"/>
    </location>
</feature>
<feature type="compositionally biased region" description="Polar residues" evidence="1">
    <location>
        <begin position="51"/>
        <end position="62"/>
    </location>
</feature>
<feature type="region of interest" description="Disordered" evidence="1">
    <location>
        <begin position="1"/>
        <end position="62"/>
    </location>
</feature>
<feature type="compositionally biased region" description="Low complexity" evidence="1">
    <location>
        <begin position="308"/>
        <end position="322"/>
    </location>
</feature>
<feature type="compositionally biased region" description="Acidic residues" evidence="1">
    <location>
        <begin position="440"/>
        <end position="463"/>
    </location>
</feature>
<dbReference type="EMBL" id="WNWQ01000598">
    <property type="protein sequence ID" value="KAE9965557.1"/>
    <property type="molecule type" value="Genomic_DNA"/>
</dbReference>
<feature type="region of interest" description="Disordered" evidence="1">
    <location>
        <begin position="112"/>
        <end position="175"/>
    </location>
</feature>
<evidence type="ECO:0000313" key="2">
    <source>
        <dbReference type="EMBL" id="KAE9965557.1"/>
    </source>
</evidence>
<protein>
    <submittedName>
        <fullName evidence="2">Uncharacterized protein</fullName>
    </submittedName>
</protein>
<proteinExistence type="predicted"/>
<feature type="compositionally biased region" description="Low complexity" evidence="1">
    <location>
        <begin position="360"/>
        <end position="370"/>
    </location>
</feature>
<dbReference type="AlphaFoldDB" id="A0A8H3U9I5"/>
<dbReference type="Proteomes" id="UP000433883">
    <property type="component" value="Unassembled WGS sequence"/>
</dbReference>
<feature type="compositionally biased region" description="Polar residues" evidence="1">
    <location>
        <begin position="13"/>
        <end position="22"/>
    </location>
</feature>
<feature type="compositionally biased region" description="Polar residues" evidence="1">
    <location>
        <begin position="332"/>
        <end position="350"/>
    </location>
</feature>
<gene>
    <name evidence="2" type="ORF">BLS_007530</name>
</gene>
<accession>A0A8H3U9I5</accession>
<reference evidence="2 3" key="1">
    <citation type="submission" date="2019-11" db="EMBL/GenBank/DDBJ databases">
        <title>Venturia inaequalis Genome Resource.</title>
        <authorList>
            <person name="Lichtner F.J."/>
        </authorList>
    </citation>
    <scope>NUCLEOTIDE SEQUENCE [LARGE SCALE GENOMIC DNA]</scope>
    <source>
        <strain evidence="2">Bline_iso_100314</strain>
    </source>
</reference>
<evidence type="ECO:0000313" key="3">
    <source>
        <dbReference type="Proteomes" id="UP000433883"/>
    </source>
</evidence>